<feature type="compositionally biased region" description="Basic and acidic residues" evidence="1">
    <location>
        <begin position="23"/>
        <end position="87"/>
    </location>
</feature>
<dbReference type="Proteomes" id="UP001054252">
    <property type="component" value="Unassembled WGS sequence"/>
</dbReference>
<keyword evidence="3" id="KW-1185">Reference proteome</keyword>
<name>A0AAV5IXB1_9ROSI</name>
<reference evidence="2 3" key="1">
    <citation type="journal article" date="2021" name="Commun. Biol.">
        <title>The genome of Shorea leprosula (Dipterocarpaceae) highlights the ecological relevance of drought in aseasonal tropical rainforests.</title>
        <authorList>
            <person name="Ng K.K.S."/>
            <person name="Kobayashi M.J."/>
            <person name="Fawcett J.A."/>
            <person name="Hatakeyama M."/>
            <person name="Paape T."/>
            <person name="Ng C.H."/>
            <person name="Ang C.C."/>
            <person name="Tnah L.H."/>
            <person name="Lee C.T."/>
            <person name="Nishiyama T."/>
            <person name="Sese J."/>
            <person name="O'Brien M.J."/>
            <person name="Copetti D."/>
            <person name="Mohd Noor M.I."/>
            <person name="Ong R.C."/>
            <person name="Putra M."/>
            <person name="Sireger I.Z."/>
            <person name="Indrioko S."/>
            <person name="Kosugi Y."/>
            <person name="Izuno A."/>
            <person name="Isagi Y."/>
            <person name="Lee S.L."/>
            <person name="Shimizu K.K."/>
        </authorList>
    </citation>
    <scope>NUCLEOTIDE SEQUENCE [LARGE SCALE GENOMIC DNA]</scope>
    <source>
        <strain evidence="2">214</strain>
    </source>
</reference>
<feature type="region of interest" description="Disordered" evidence="1">
    <location>
        <begin position="1"/>
        <end position="119"/>
    </location>
</feature>
<comment type="caution">
    <text evidence="2">The sequence shown here is derived from an EMBL/GenBank/DDBJ whole genome shotgun (WGS) entry which is preliminary data.</text>
</comment>
<sequence length="170" mass="19187">MLGMKSNLKVLVSSSDSSYSDQESSRETSDSYESTEKQKPAEERHPDEEDSGCKDAGKGKRKSEEKRVPEDDTASKDAPNHAEKQRSGEQCQLVNPKGHFDAGKKTPLMINSSKHKKSSAAIDSNAFIFLKKSSSQVSRKYHLESESDQRRSRSKWVRKESNEENVMKLF</sequence>
<evidence type="ECO:0000313" key="3">
    <source>
        <dbReference type="Proteomes" id="UP001054252"/>
    </source>
</evidence>
<dbReference type="EMBL" id="BPVZ01000022">
    <property type="protein sequence ID" value="GKV04469.1"/>
    <property type="molecule type" value="Genomic_DNA"/>
</dbReference>
<accession>A0AAV5IXB1</accession>
<evidence type="ECO:0000256" key="1">
    <source>
        <dbReference type="SAM" id="MobiDB-lite"/>
    </source>
</evidence>
<proteinExistence type="predicted"/>
<dbReference type="AlphaFoldDB" id="A0AAV5IXB1"/>
<feature type="region of interest" description="Disordered" evidence="1">
    <location>
        <begin position="138"/>
        <end position="170"/>
    </location>
</feature>
<organism evidence="2 3">
    <name type="scientific">Rubroshorea leprosula</name>
    <dbReference type="NCBI Taxonomy" id="152421"/>
    <lineage>
        <taxon>Eukaryota</taxon>
        <taxon>Viridiplantae</taxon>
        <taxon>Streptophyta</taxon>
        <taxon>Embryophyta</taxon>
        <taxon>Tracheophyta</taxon>
        <taxon>Spermatophyta</taxon>
        <taxon>Magnoliopsida</taxon>
        <taxon>eudicotyledons</taxon>
        <taxon>Gunneridae</taxon>
        <taxon>Pentapetalae</taxon>
        <taxon>rosids</taxon>
        <taxon>malvids</taxon>
        <taxon>Malvales</taxon>
        <taxon>Dipterocarpaceae</taxon>
        <taxon>Rubroshorea</taxon>
    </lineage>
</organism>
<protein>
    <submittedName>
        <fullName evidence="2">Uncharacterized protein</fullName>
    </submittedName>
</protein>
<feature type="compositionally biased region" description="Basic and acidic residues" evidence="1">
    <location>
        <begin position="141"/>
        <end position="170"/>
    </location>
</feature>
<evidence type="ECO:0000313" key="2">
    <source>
        <dbReference type="EMBL" id="GKV04469.1"/>
    </source>
</evidence>
<feature type="compositionally biased region" description="Low complexity" evidence="1">
    <location>
        <begin position="13"/>
        <end position="22"/>
    </location>
</feature>
<gene>
    <name evidence="2" type="ORF">SLEP1_g16623</name>
</gene>